<dbReference type="GO" id="GO:0008233">
    <property type="term" value="F:peptidase activity"/>
    <property type="evidence" value="ECO:0007669"/>
    <property type="project" value="UniProtKB-KW"/>
</dbReference>
<accession>M7SK30</accession>
<dbReference type="OrthoDB" id="10037376at2759"/>
<evidence type="ECO:0000313" key="2">
    <source>
        <dbReference type="Proteomes" id="UP000012174"/>
    </source>
</evidence>
<proteinExistence type="predicted"/>
<name>M7SK30_EUTLA</name>
<keyword evidence="1" id="KW-0378">Hydrolase</keyword>
<dbReference type="Proteomes" id="UP000012174">
    <property type="component" value="Unassembled WGS sequence"/>
</dbReference>
<dbReference type="STRING" id="1287681.M7SK30"/>
<dbReference type="SUPFAM" id="SSF50494">
    <property type="entry name" value="Trypsin-like serine proteases"/>
    <property type="match status" value="1"/>
</dbReference>
<protein>
    <submittedName>
        <fullName evidence="1">Putative trypsin-like serine protease protein</fullName>
    </submittedName>
</protein>
<dbReference type="eggNOG" id="ENOG502SCHB">
    <property type="taxonomic scope" value="Eukaryota"/>
</dbReference>
<evidence type="ECO:0000313" key="1">
    <source>
        <dbReference type="EMBL" id="EMR64688.1"/>
    </source>
</evidence>
<dbReference type="Gene3D" id="2.40.10.10">
    <property type="entry name" value="Trypsin-like serine proteases"/>
    <property type="match status" value="1"/>
</dbReference>
<organism evidence="1 2">
    <name type="scientific">Eutypa lata (strain UCR-EL1)</name>
    <name type="common">Grapevine dieback disease fungus</name>
    <name type="synonym">Eutypa armeniacae</name>
    <dbReference type="NCBI Taxonomy" id="1287681"/>
    <lineage>
        <taxon>Eukaryota</taxon>
        <taxon>Fungi</taxon>
        <taxon>Dikarya</taxon>
        <taxon>Ascomycota</taxon>
        <taxon>Pezizomycotina</taxon>
        <taxon>Sordariomycetes</taxon>
        <taxon>Xylariomycetidae</taxon>
        <taxon>Xylariales</taxon>
        <taxon>Diatrypaceae</taxon>
        <taxon>Eutypa</taxon>
    </lineage>
</organism>
<keyword evidence="2" id="KW-1185">Reference proteome</keyword>
<gene>
    <name evidence="1" type="ORF">UCREL1_8341</name>
</gene>
<dbReference type="OMA" id="WINGVIY"/>
<dbReference type="KEGG" id="ela:UCREL1_8341"/>
<sequence>MGKIQWSNGVYCSGALIGPRFYDGETTTGAYVTTIIYLPGYSVNNPDANACDIKEDWSIFILDTRLGDQLGYLGAKVIDSSLVEKPSFLHLGYPGDLANGQRPYRQDKITVRNRFDCSATGGLSTDADVAGGMSGGPIWYNDNGSRYQYGVLSATSATETVFAGGDNWINGVIYARQNWP</sequence>
<dbReference type="AlphaFoldDB" id="M7SK30"/>
<dbReference type="GO" id="GO:0006508">
    <property type="term" value="P:proteolysis"/>
    <property type="evidence" value="ECO:0007669"/>
    <property type="project" value="UniProtKB-KW"/>
</dbReference>
<dbReference type="EMBL" id="KB707027">
    <property type="protein sequence ID" value="EMR64688.1"/>
    <property type="molecule type" value="Genomic_DNA"/>
</dbReference>
<keyword evidence="1" id="KW-0645">Protease</keyword>
<dbReference type="InterPro" id="IPR009003">
    <property type="entry name" value="Peptidase_S1_PA"/>
</dbReference>
<reference evidence="2" key="1">
    <citation type="journal article" date="2013" name="Genome Announc.">
        <title>Draft genome sequence of the grapevine dieback fungus Eutypa lata UCR-EL1.</title>
        <authorList>
            <person name="Blanco-Ulate B."/>
            <person name="Rolshausen P.E."/>
            <person name="Cantu D."/>
        </authorList>
    </citation>
    <scope>NUCLEOTIDE SEQUENCE [LARGE SCALE GENOMIC DNA]</scope>
    <source>
        <strain evidence="2">UCR-EL1</strain>
    </source>
</reference>
<dbReference type="HOGENOM" id="CLU_068119_1_0_1"/>
<dbReference type="InterPro" id="IPR043504">
    <property type="entry name" value="Peptidase_S1_PA_chymotrypsin"/>
</dbReference>